<dbReference type="EMBL" id="JADEYP010000017">
    <property type="protein sequence ID" value="MCA5005534.1"/>
    <property type="molecule type" value="Genomic_DNA"/>
</dbReference>
<dbReference type="PROSITE" id="PS50005">
    <property type="entry name" value="TPR"/>
    <property type="match status" value="1"/>
</dbReference>
<evidence type="ECO:0000256" key="3">
    <source>
        <dbReference type="PROSITE-ProRule" id="PRU00339"/>
    </source>
</evidence>
<evidence type="ECO:0000313" key="6">
    <source>
        <dbReference type="Proteomes" id="UP001165302"/>
    </source>
</evidence>
<protein>
    <submittedName>
        <fullName evidence="5">Tetratricopeptide repeat protein</fullName>
    </submittedName>
</protein>
<comment type="caution">
    <text evidence="5">The sequence shown here is derived from an EMBL/GenBank/DDBJ whole genome shotgun (WGS) entry which is preliminary data.</text>
</comment>
<feature type="chain" id="PRO_5047213439" evidence="4">
    <location>
        <begin position="22"/>
        <end position="389"/>
    </location>
</feature>
<evidence type="ECO:0000313" key="5">
    <source>
        <dbReference type="EMBL" id="MCA5005534.1"/>
    </source>
</evidence>
<feature type="repeat" description="TPR" evidence="3">
    <location>
        <begin position="264"/>
        <end position="297"/>
    </location>
</feature>
<keyword evidence="6" id="KW-1185">Reference proteome</keyword>
<evidence type="ECO:0000256" key="4">
    <source>
        <dbReference type="SAM" id="SignalP"/>
    </source>
</evidence>
<dbReference type="Proteomes" id="UP001165302">
    <property type="component" value="Unassembled WGS sequence"/>
</dbReference>
<name>A0ABS7Z9Z3_9SPHI</name>
<organism evidence="5 6">
    <name type="scientific">Sphingobacterium bovistauri</name>
    <dbReference type="NCBI Taxonomy" id="2781959"/>
    <lineage>
        <taxon>Bacteria</taxon>
        <taxon>Pseudomonadati</taxon>
        <taxon>Bacteroidota</taxon>
        <taxon>Sphingobacteriia</taxon>
        <taxon>Sphingobacteriales</taxon>
        <taxon>Sphingobacteriaceae</taxon>
        <taxon>Sphingobacterium</taxon>
    </lineage>
</organism>
<accession>A0ABS7Z9Z3</accession>
<feature type="signal peptide" evidence="4">
    <location>
        <begin position="1"/>
        <end position="21"/>
    </location>
</feature>
<proteinExistence type="predicted"/>
<dbReference type="InterPro" id="IPR011990">
    <property type="entry name" value="TPR-like_helical_dom_sf"/>
</dbReference>
<dbReference type="Pfam" id="PF07719">
    <property type="entry name" value="TPR_2"/>
    <property type="match status" value="1"/>
</dbReference>
<reference evidence="5" key="1">
    <citation type="submission" date="2020-10" db="EMBL/GenBank/DDBJ databases">
        <authorList>
            <person name="Lu T."/>
            <person name="Wang Q."/>
            <person name="Han X."/>
        </authorList>
    </citation>
    <scope>NUCLEOTIDE SEQUENCE</scope>
    <source>
        <strain evidence="5">WQ 366</strain>
    </source>
</reference>
<dbReference type="RefSeq" id="WP_225553361.1">
    <property type="nucleotide sequence ID" value="NZ_JADEYP010000017.1"/>
</dbReference>
<gene>
    <name evidence="5" type="ORF">IPZ78_10260</name>
</gene>
<dbReference type="Gene3D" id="1.25.40.10">
    <property type="entry name" value="Tetratricopeptide repeat domain"/>
    <property type="match status" value="2"/>
</dbReference>
<sequence length="389" mass="43262">MNIKKGIIFTAIFVSAGSLFAQTGNIKKAQTNYQKYYEVKQAGTPQLGASYISAAKEAIDAAVVHEKTKESAEAWAIYSLVYGNLGADNNDADLLAKAKDAIATARGLDKEKKNEENLKNSEHNLYAYNFNKGVGAWEKQDFTTAYNSFNDALNFMPGDTTLTYYAGIAAVQNKDYEKGLAKYISLIDRKDYSEHKKIVKDIPNLYLSLNDTTNAIKYAGMAAKMYPDDNEIANQNINYNIALGNTNGILDELKSQIEKEPTNKTLYFYLGIAEASLNNNQKAFEAYKKALEIDPNYLDANINAGVTLINTIKDELQVLNSNKTLSNSQYNTKIGELKEKVKPAEQFFLKVVEAEPKNESGLKGLKSVYDFLQLEDKSKEVQAKLDALN</sequence>
<keyword evidence="2 3" id="KW-0802">TPR repeat</keyword>
<keyword evidence="4" id="KW-0732">Signal</keyword>
<dbReference type="InterPro" id="IPR019734">
    <property type="entry name" value="TPR_rpt"/>
</dbReference>
<evidence type="ECO:0000256" key="2">
    <source>
        <dbReference type="ARBA" id="ARBA00022803"/>
    </source>
</evidence>
<dbReference type="SUPFAM" id="SSF48452">
    <property type="entry name" value="TPR-like"/>
    <property type="match status" value="2"/>
</dbReference>
<evidence type="ECO:0000256" key="1">
    <source>
        <dbReference type="ARBA" id="ARBA00022737"/>
    </source>
</evidence>
<dbReference type="InterPro" id="IPR013105">
    <property type="entry name" value="TPR_2"/>
</dbReference>
<keyword evidence="1" id="KW-0677">Repeat</keyword>
<dbReference type="SMART" id="SM00028">
    <property type="entry name" value="TPR"/>
    <property type="match status" value="2"/>
</dbReference>
<dbReference type="PROSITE" id="PS50293">
    <property type="entry name" value="TPR_REGION"/>
    <property type="match status" value="1"/>
</dbReference>